<dbReference type="PANTHER" id="PTHR42818">
    <property type="entry name" value="SULFOPYRUVATE DECARBOXYLASE SUBUNIT ALPHA"/>
    <property type="match status" value="1"/>
</dbReference>
<name>A0A221W5U1_9PSEU</name>
<evidence type="ECO:0000313" key="4">
    <source>
        <dbReference type="Proteomes" id="UP000204221"/>
    </source>
</evidence>
<dbReference type="EMBL" id="CP022521">
    <property type="protein sequence ID" value="ASO21093.1"/>
    <property type="molecule type" value="Genomic_DNA"/>
</dbReference>
<sequence>MNKTSAIRAIISATTSEPIVFTTGYSCRIAQDIADRPSHFYMTGSMGLATSIATGVALATGGPTVVVDGDGSLLMNPAGLVTAGAMPDLGLLHVVLDDGRYASTGGQSTPSGRTDFAAWARVCGYDQVFRVAEDDTFAAVLSDVLAHRTTPVFIHCVLSAYDSAVPPRVSADLGEHQRRFRQHIQSTTITKV</sequence>
<dbReference type="PANTHER" id="PTHR42818:SF1">
    <property type="entry name" value="SULFOPYRUVATE DECARBOXYLASE"/>
    <property type="match status" value="1"/>
</dbReference>
<dbReference type="InterPro" id="IPR051818">
    <property type="entry name" value="TPP_dependent_decarboxylase"/>
</dbReference>
<dbReference type="RefSeq" id="WP_157736884.1">
    <property type="nucleotide sequence ID" value="NZ_CP022521.1"/>
</dbReference>
<proteinExistence type="predicted"/>
<keyword evidence="1" id="KW-0210">Decarboxylase</keyword>
<dbReference type="KEGG" id="ahg:AHOG_17340"/>
<dbReference type="InterPro" id="IPR011766">
    <property type="entry name" value="TPP_enzyme_TPP-bd"/>
</dbReference>
<gene>
    <name evidence="3" type="ORF">AHOG_17340</name>
</gene>
<dbReference type="Proteomes" id="UP000204221">
    <property type="component" value="Chromosome"/>
</dbReference>
<dbReference type="GO" id="GO:0016831">
    <property type="term" value="F:carboxy-lyase activity"/>
    <property type="evidence" value="ECO:0007669"/>
    <property type="project" value="UniProtKB-KW"/>
</dbReference>
<dbReference type="Gene3D" id="3.40.50.970">
    <property type="match status" value="1"/>
</dbReference>
<accession>A0A221W5U1</accession>
<dbReference type="GO" id="GO:0030976">
    <property type="term" value="F:thiamine pyrophosphate binding"/>
    <property type="evidence" value="ECO:0007669"/>
    <property type="project" value="InterPro"/>
</dbReference>
<organism evidence="3 4">
    <name type="scientific">Actinoalloteichus hoggarensis</name>
    <dbReference type="NCBI Taxonomy" id="1470176"/>
    <lineage>
        <taxon>Bacteria</taxon>
        <taxon>Bacillati</taxon>
        <taxon>Actinomycetota</taxon>
        <taxon>Actinomycetes</taxon>
        <taxon>Pseudonocardiales</taxon>
        <taxon>Pseudonocardiaceae</taxon>
        <taxon>Actinoalloteichus</taxon>
    </lineage>
</organism>
<protein>
    <submittedName>
        <fullName evidence="3">Uncharacterized protein</fullName>
    </submittedName>
</protein>
<evidence type="ECO:0000256" key="2">
    <source>
        <dbReference type="ARBA" id="ARBA00023239"/>
    </source>
</evidence>
<reference evidence="3 4" key="1">
    <citation type="submission" date="2017-07" db="EMBL/GenBank/DDBJ databases">
        <title>Complete genome sequence of Actinoalloteichus hoggarensis DSM 45943, type strain of Actinoalloteichus hoggarensis.</title>
        <authorList>
            <person name="Ruckert C."/>
            <person name="Nouioui I."/>
            <person name="Willmese J."/>
            <person name="van Wezel G."/>
            <person name="Klenk H.-P."/>
            <person name="Kalinowski J."/>
            <person name="Zotchev S.B."/>
        </authorList>
    </citation>
    <scope>NUCLEOTIDE SEQUENCE [LARGE SCALE GENOMIC DNA]</scope>
    <source>
        <strain evidence="3 4">DSM 45943</strain>
    </source>
</reference>
<dbReference type="InterPro" id="IPR029061">
    <property type="entry name" value="THDP-binding"/>
</dbReference>
<dbReference type="Pfam" id="PF02775">
    <property type="entry name" value="TPP_enzyme_C"/>
    <property type="match status" value="1"/>
</dbReference>
<evidence type="ECO:0000313" key="3">
    <source>
        <dbReference type="EMBL" id="ASO21093.1"/>
    </source>
</evidence>
<dbReference type="OrthoDB" id="9785953at2"/>
<dbReference type="AlphaFoldDB" id="A0A221W5U1"/>
<dbReference type="SUPFAM" id="SSF52518">
    <property type="entry name" value="Thiamin diphosphate-binding fold (THDP-binding)"/>
    <property type="match status" value="1"/>
</dbReference>
<keyword evidence="4" id="KW-1185">Reference proteome</keyword>
<keyword evidence="2" id="KW-0456">Lyase</keyword>
<dbReference type="GO" id="GO:0000287">
    <property type="term" value="F:magnesium ion binding"/>
    <property type="evidence" value="ECO:0007669"/>
    <property type="project" value="UniProtKB-ARBA"/>
</dbReference>
<evidence type="ECO:0000256" key="1">
    <source>
        <dbReference type="ARBA" id="ARBA00022793"/>
    </source>
</evidence>